<evidence type="ECO:0000313" key="1">
    <source>
        <dbReference type="EMBL" id="GIE70884.1"/>
    </source>
</evidence>
<evidence type="ECO:0008006" key="3">
    <source>
        <dbReference type="Google" id="ProtNLM"/>
    </source>
</evidence>
<reference evidence="1 2" key="1">
    <citation type="submission" date="2021-01" db="EMBL/GenBank/DDBJ databases">
        <title>Whole genome shotgun sequence of Actinoplanes palleronii NBRC 14916.</title>
        <authorList>
            <person name="Komaki H."/>
            <person name="Tamura T."/>
        </authorList>
    </citation>
    <scope>NUCLEOTIDE SEQUENCE [LARGE SCALE GENOMIC DNA]</scope>
    <source>
        <strain evidence="1 2">NBRC 14916</strain>
    </source>
</reference>
<comment type="caution">
    <text evidence="1">The sequence shown here is derived from an EMBL/GenBank/DDBJ whole genome shotgun (WGS) entry which is preliminary data.</text>
</comment>
<organism evidence="1 2">
    <name type="scientific">Actinoplanes palleronii</name>
    <dbReference type="NCBI Taxonomy" id="113570"/>
    <lineage>
        <taxon>Bacteria</taxon>
        <taxon>Bacillati</taxon>
        <taxon>Actinomycetota</taxon>
        <taxon>Actinomycetes</taxon>
        <taxon>Micromonosporales</taxon>
        <taxon>Micromonosporaceae</taxon>
        <taxon>Actinoplanes</taxon>
    </lineage>
</organism>
<sequence>MNSLSQVLMADPTTPMVIWLVLMLAALPALALLSSPEAIRDPGAALMTSLGALRRYRAERDRARRQAVEATRFADEMQVAAVQADDAAQRWQDVWRQAAEHADGAWQDWQDAEQQVTRARAAAAFGPPWAARTPTEYVDRERFLHRAVRAAVQRGDLPSTALADALAARGGWDPRLHPVEQELVLLRAVADHRQRRYRRVATTERTAWHDVRLAVAARDSLRHETSVAASAAAPLRRYLPPAPRPARDLQPA</sequence>
<gene>
    <name evidence="1" type="ORF">Apa02nite_069920</name>
</gene>
<name>A0ABQ4BJM8_9ACTN</name>
<accession>A0ABQ4BJM8</accession>
<dbReference type="EMBL" id="BOMS01000112">
    <property type="protein sequence ID" value="GIE70884.1"/>
    <property type="molecule type" value="Genomic_DNA"/>
</dbReference>
<proteinExistence type="predicted"/>
<keyword evidence="2" id="KW-1185">Reference proteome</keyword>
<dbReference type="RefSeq" id="WP_203828863.1">
    <property type="nucleotide sequence ID" value="NZ_BAAATY010000035.1"/>
</dbReference>
<dbReference type="Proteomes" id="UP000624709">
    <property type="component" value="Unassembled WGS sequence"/>
</dbReference>
<evidence type="ECO:0000313" key="2">
    <source>
        <dbReference type="Proteomes" id="UP000624709"/>
    </source>
</evidence>
<protein>
    <recommendedName>
        <fullName evidence="3">Secreted protein</fullName>
    </recommendedName>
</protein>